<keyword evidence="11" id="KW-1185">Reference proteome</keyword>
<sequence length="479" mass="52147">MAMAPTVKVVLGSIAFAAFWVLAVFPAVPFLPIGRTAGSLLGAMLMVIFQVITPDQAYAAIDLPILGLLFGTMVVSVYLERADMFKYLGKLLSWKSKGAKDLLCRICLISAVSSALFTNDTSCVVLTEFVLKIACQHNLPPHPFLLALASSANIGSSATPIGNPQNLVIAVQSKISFGDFLFGVLPAMLVGVCLNALILLCMYWKLLSIQKDEEDAAINSQKWSSTMESVNIHSSPNTNGNKGDVESLGNRISSSENEIQEASGVEFEAANDGLFSKKERTDGKGCYGSLLFTLFTIGMLISLLLGLNMSWTAITAALALVVLDFKDARPSLEKVSYSLLIFFCGMFITVDGFNKTGIPSTLWDFMEPYAQIDHISGIAVLAAIILVLSNLASNVPTGITRVFSSLAAKTVFMRFRCLPMGETFQYRKQFDPLHLVFLDYAVPFKLQLIFALMFFSLLYGGFRITDNSYAPVRTAQCHS</sequence>
<feature type="domain" description="Citrate transporter-like" evidence="9">
    <location>
        <begin position="27"/>
        <end position="406"/>
    </location>
</feature>
<keyword evidence="3" id="KW-1003">Cell membrane</keyword>
<keyword evidence="5 8" id="KW-1133">Transmembrane helix</keyword>
<evidence type="ECO:0000256" key="6">
    <source>
        <dbReference type="ARBA" id="ARBA00023136"/>
    </source>
</evidence>
<evidence type="ECO:0000256" key="4">
    <source>
        <dbReference type="ARBA" id="ARBA00022692"/>
    </source>
</evidence>
<evidence type="ECO:0000256" key="7">
    <source>
        <dbReference type="SAM" id="MobiDB-lite"/>
    </source>
</evidence>
<feature type="transmembrane region" description="Helical" evidence="8">
    <location>
        <begin position="374"/>
        <end position="392"/>
    </location>
</feature>
<dbReference type="Proteomes" id="UP000585474">
    <property type="component" value="Unassembled WGS sequence"/>
</dbReference>
<dbReference type="Pfam" id="PF03600">
    <property type="entry name" value="CitMHS"/>
    <property type="match status" value="1"/>
</dbReference>
<keyword evidence="2" id="KW-0813">Transport</keyword>
<dbReference type="GO" id="GO:0005886">
    <property type="term" value="C:plasma membrane"/>
    <property type="evidence" value="ECO:0007669"/>
    <property type="project" value="UniProtKB-SubCell"/>
</dbReference>
<feature type="region of interest" description="Disordered" evidence="7">
    <location>
        <begin position="229"/>
        <end position="248"/>
    </location>
</feature>
<evidence type="ECO:0000256" key="1">
    <source>
        <dbReference type="ARBA" id="ARBA00004651"/>
    </source>
</evidence>
<comment type="caution">
    <text evidence="10">The sequence shown here is derived from an EMBL/GenBank/DDBJ whole genome shotgun (WGS) entry which is preliminary data.</text>
</comment>
<gene>
    <name evidence="10" type="ORF">Acr_18g0006220</name>
</gene>
<evidence type="ECO:0000256" key="2">
    <source>
        <dbReference type="ARBA" id="ARBA00022448"/>
    </source>
</evidence>
<evidence type="ECO:0000256" key="5">
    <source>
        <dbReference type="ARBA" id="ARBA00022989"/>
    </source>
</evidence>
<feature type="transmembrane region" description="Helical" evidence="8">
    <location>
        <begin position="290"/>
        <end position="323"/>
    </location>
</feature>
<name>A0A7J0G6V1_9ERIC</name>
<evidence type="ECO:0000313" key="11">
    <source>
        <dbReference type="Proteomes" id="UP000585474"/>
    </source>
</evidence>
<dbReference type="PANTHER" id="PTHR43302:SF15">
    <property type="entry name" value="SILICON EFFLUX TRANSPORTER LSI2"/>
    <property type="match status" value="1"/>
</dbReference>
<evidence type="ECO:0000256" key="8">
    <source>
        <dbReference type="SAM" id="Phobius"/>
    </source>
</evidence>
<feature type="transmembrane region" description="Helical" evidence="8">
    <location>
        <begin position="58"/>
        <end position="79"/>
    </location>
</feature>
<dbReference type="GO" id="GO:0055085">
    <property type="term" value="P:transmembrane transport"/>
    <property type="evidence" value="ECO:0007669"/>
    <property type="project" value="InterPro"/>
</dbReference>
<dbReference type="EMBL" id="BJWL01000018">
    <property type="protein sequence ID" value="GFZ06452.1"/>
    <property type="molecule type" value="Genomic_DNA"/>
</dbReference>
<organism evidence="10 11">
    <name type="scientific">Actinidia rufa</name>
    <dbReference type="NCBI Taxonomy" id="165716"/>
    <lineage>
        <taxon>Eukaryota</taxon>
        <taxon>Viridiplantae</taxon>
        <taxon>Streptophyta</taxon>
        <taxon>Embryophyta</taxon>
        <taxon>Tracheophyta</taxon>
        <taxon>Spermatophyta</taxon>
        <taxon>Magnoliopsida</taxon>
        <taxon>eudicotyledons</taxon>
        <taxon>Gunneridae</taxon>
        <taxon>Pentapetalae</taxon>
        <taxon>asterids</taxon>
        <taxon>Ericales</taxon>
        <taxon>Actinidiaceae</taxon>
        <taxon>Actinidia</taxon>
    </lineage>
</organism>
<dbReference type="InterPro" id="IPR004680">
    <property type="entry name" value="Cit_transptr-like_dom"/>
</dbReference>
<dbReference type="AlphaFoldDB" id="A0A7J0G6V1"/>
<feature type="transmembrane region" description="Helical" evidence="8">
    <location>
        <begin position="436"/>
        <end position="459"/>
    </location>
</feature>
<feature type="transmembrane region" description="Helical" evidence="8">
    <location>
        <begin position="6"/>
        <end position="25"/>
    </location>
</feature>
<dbReference type="OrthoDB" id="442352at2759"/>
<proteinExistence type="predicted"/>
<feature type="transmembrane region" description="Helical" evidence="8">
    <location>
        <begin position="180"/>
        <end position="204"/>
    </location>
</feature>
<feature type="compositionally biased region" description="Polar residues" evidence="7">
    <location>
        <begin position="229"/>
        <end position="241"/>
    </location>
</feature>
<evidence type="ECO:0000256" key="3">
    <source>
        <dbReference type="ARBA" id="ARBA00022475"/>
    </source>
</evidence>
<feature type="transmembrane region" description="Helical" evidence="8">
    <location>
        <begin position="32"/>
        <end position="52"/>
    </location>
</feature>
<evidence type="ECO:0000313" key="10">
    <source>
        <dbReference type="EMBL" id="GFZ06452.1"/>
    </source>
</evidence>
<reference evidence="10 11" key="1">
    <citation type="submission" date="2019-07" db="EMBL/GenBank/DDBJ databases">
        <title>De Novo Assembly of kiwifruit Actinidia rufa.</title>
        <authorList>
            <person name="Sugita-Konishi S."/>
            <person name="Sato K."/>
            <person name="Mori E."/>
            <person name="Abe Y."/>
            <person name="Kisaki G."/>
            <person name="Hamano K."/>
            <person name="Suezawa K."/>
            <person name="Otani M."/>
            <person name="Fukuda T."/>
            <person name="Manabe T."/>
            <person name="Gomi K."/>
            <person name="Tabuchi M."/>
            <person name="Akimitsu K."/>
            <person name="Kataoka I."/>
        </authorList>
    </citation>
    <scope>NUCLEOTIDE SEQUENCE [LARGE SCALE GENOMIC DNA]</scope>
    <source>
        <strain evidence="11">cv. Fuchu</strain>
    </source>
</reference>
<dbReference type="PANTHER" id="PTHR43302">
    <property type="entry name" value="TRANSPORTER ARSB-RELATED"/>
    <property type="match status" value="1"/>
</dbReference>
<protein>
    <submittedName>
        <fullName evidence="10">Divalent ion symporter</fullName>
    </submittedName>
</protein>
<evidence type="ECO:0000259" key="9">
    <source>
        <dbReference type="Pfam" id="PF03600"/>
    </source>
</evidence>
<comment type="subcellular location">
    <subcellularLocation>
        <location evidence="1">Cell membrane</location>
        <topology evidence="1">Multi-pass membrane protein</topology>
    </subcellularLocation>
</comment>
<keyword evidence="6 8" id="KW-0472">Membrane</keyword>
<keyword evidence="4 8" id="KW-0812">Transmembrane</keyword>
<accession>A0A7J0G6V1</accession>
<feature type="transmembrane region" description="Helical" evidence="8">
    <location>
        <begin position="335"/>
        <end position="353"/>
    </location>
</feature>
<dbReference type="CDD" id="cd01117">
    <property type="entry name" value="YbiR_permease"/>
    <property type="match status" value="1"/>
</dbReference>